<feature type="transmembrane region" description="Helical" evidence="2">
    <location>
        <begin position="161"/>
        <end position="187"/>
    </location>
</feature>
<feature type="transmembrane region" description="Helical" evidence="2">
    <location>
        <begin position="64"/>
        <end position="82"/>
    </location>
</feature>
<feature type="transmembrane region" description="Helical" evidence="2">
    <location>
        <begin position="341"/>
        <end position="361"/>
    </location>
</feature>
<keyword evidence="2" id="KW-0812">Transmembrane</keyword>
<keyword evidence="2" id="KW-1133">Transmembrane helix</keyword>
<evidence type="ECO:0000256" key="1">
    <source>
        <dbReference type="SAM" id="MobiDB-lite"/>
    </source>
</evidence>
<accession>A0ABU4L6R3</accession>
<dbReference type="PANTHER" id="PTHR43471">
    <property type="entry name" value="ABC TRANSPORTER PERMEASE"/>
    <property type="match status" value="1"/>
</dbReference>
<evidence type="ECO:0000256" key="2">
    <source>
        <dbReference type="SAM" id="Phobius"/>
    </source>
</evidence>
<feature type="compositionally biased region" description="Low complexity" evidence="1">
    <location>
        <begin position="1"/>
        <end position="12"/>
    </location>
</feature>
<reference evidence="3 4" key="1">
    <citation type="journal article" date="2023" name="Microb. Genom.">
        <title>Mesoterricola silvestris gen. nov., sp. nov., Mesoterricola sediminis sp. nov., Geothrix oryzae sp. nov., Geothrix edaphica sp. nov., Geothrix rubra sp. nov., and Geothrix limicola sp. nov., six novel members of Acidobacteriota isolated from soils.</title>
        <authorList>
            <person name="Weisberg A.J."/>
            <person name="Pearce E."/>
            <person name="Kramer C.G."/>
            <person name="Chang J.H."/>
            <person name="Clarke C.R."/>
        </authorList>
    </citation>
    <scope>NUCLEOTIDE SEQUENCE [LARGE SCALE GENOMIC DNA]</scope>
    <source>
        <strain evidence="3 4">NRRL_B-2795</strain>
    </source>
</reference>
<dbReference type="RefSeq" id="WP_267299638.1">
    <property type="nucleotide sequence ID" value="NZ_JAGJBZ010000002.1"/>
</dbReference>
<comment type="caution">
    <text evidence="3">The sequence shown here is derived from an EMBL/GenBank/DDBJ whole genome shotgun (WGS) entry which is preliminary data.</text>
</comment>
<proteinExistence type="predicted"/>
<feature type="transmembrane region" description="Helical" evidence="2">
    <location>
        <begin position="207"/>
        <end position="230"/>
    </location>
</feature>
<organism evidence="3 4">
    <name type="scientific">Streptomyces griseiscabiei</name>
    <dbReference type="NCBI Taxonomy" id="2993540"/>
    <lineage>
        <taxon>Bacteria</taxon>
        <taxon>Bacillati</taxon>
        <taxon>Actinomycetota</taxon>
        <taxon>Actinomycetes</taxon>
        <taxon>Kitasatosporales</taxon>
        <taxon>Streptomycetaceae</taxon>
        <taxon>Streptomyces</taxon>
    </lineage>
</organism>
<evidence type="ECO:0000313" key="4">
    <source>
        <dbReference type="Proteomes" id="UP001271723"/>
    </source>
</evidence>
<dbReference type="Proteomes" id="UP001271723">
    <property type="component" value="Unassembled WGS sequence"/>
</dbReference>
<gene>
    <name evidence="3" type="ORF">PV517_21130</name>
</gene>
<keyword evidence="2" id="KW-0472">Membrane</keyword>
<feature type="region of interest" description="Disordered" evidence="1">
    <location>
        <begin position="1"/>
        <end position="35"/>
    </location>
</feature>
<sequence>MSTFTSASATNGSTGGGTEGPRNGSTGDGENGTMNATLDATTVKAGPRPRLSGMTWLVWRQHRAAFWTVLAAAVLSVAWIVYQRGRMVDFLDGYGYPATSLDELSNEFTEYANAFTSVSMGLQVIPMLLGVFLGAPLLAGDLENGTAKLVAAQSASRTRWLATKLGMTGLVVLVTTVALSAAFGWWWNPVKSEVTVMDWTAGSAFNTTGPVPVALTLLSVFGGVAIGAVLRRTLMAMVVTFGFTVAVQLVWSHFLLSLGNPVTATTDKGVLAENSFPTVPKGAYELDQSYLTNSGDLLGWSTCSGASEQGQQAQQACLDKAQVVGWHVEYLPMSQMNGMQWFGASVLFVLTAAVTVFLFTWGRKRLV</sequence>
<protein>
    <submittedName>
        <fullName evidence="3">ABC transporter permease</fullName>
    </submittedName>
</protein>
<evidence type="ECO:0000313" key="3">
    <source>
        <dbReference type="EMBL" id="MDX2911191.1"/>
    </source>
</evidence>
<keyword evidence="4" id="KW-1185">Reference proteome</keyword>
<feature type="transmembrane region" description="Helical" evidence="2">
    <location>
        <begin position="237"/>
        <end position="256"/>
    </location>
</feature>
<feature type="transmembrane region" description="Helical" evidence="2">
    <location>
        <begin position="120"/>
        <end position="140"/>
    </location>
</feature>
<dbReference type="EMBL" id="JARAVY010000008">
    <property type="protein sequence ID" value="MDX2911191.1"/>
    <property type="molecule type" value="Genomic_DNA"/>
</dbReference>
<dbReference type="PANTHER" id="PTHR43471:SF10">
    <property type="entry name" value="SLL1107 PROTEIN"/>
    <property type="match status" value="1"/>
</dbReference>
<name>A0ABU4L6R3_9ACTN</name>